<dbReference type="AlphaFoldDB" id="A0AAE3GIS7"/>
<dbReference type="Proteomes" id="UP001206128">
    <property type="component" value="Unassembled WGS sequence"/>
</dbReference>
<evidence type="ECO:0000313" key="3">
    <source>
        <dbReference type="EMBL" id="MCP2168393.1"/>
    </source>
</evidence>
<organism evidence="3 4">
    <name type="scientific">Goodfellowiella coeruleoviolacea</name>
    <dbReference type="NCBI Taxonomy" id="334858"/>
    <lineage>
        <taxon>Bacteria</taxon>
        <taxon>Bacillati</taxon>
        <taxon>Actinomycetota</taxon>
        <taxon>Actinomycetes</taxon>
        <taxon>Pseudonocardiales</taxon>
        <taxon>Pseudonocardiaceae</taxon>
        <taxon>Goodfellowiella</taxon>
    </lineage>
</organism>
<dbReference type="Pfam" id="PF13561">
    <property type="entry name" value="adh_short_C2"/>
    <property type="match status" value="1"/>
</dbReference>
<comment type="caution">
    <text evidence="3">The sequence shown here is derived from an EMBL/GenBank/DDBJ whole genome shotgun (WGS) entry which is preliminary data.</text>
</comment>
<reference evidence="3" key="1">
    <citation type="submission" date="2022-06" db="EMBL/GenBank/DDBJ databases">
        <title>Genomic Encyclopedia of Archaeal and Bacterial Type Strains, Phase II (KMG-II): from individual species to whole genera.</title>
        <authorList>
            <person name="Goeker M."/>
        </authorList>
    </citation>
    <scope>NUCLEOTIDE SEQUENCE</scope>
    <source>
        <strain evidence="3">DSM 43935</strain>
    </source>
</reference>
<dbReference type="SUPFAM" id="SSF51735">
    <property type="entry name" value="NAD(P)-binding Rossmann-fold domains"/>
    <property type="match status" value="1"/>
</dbReference>
<evidence type="ECO:0000256" key="2">
    <source>
        <dbReference type="ARBA" id="ARBA00023002"/>
    </source>
</evidence>
<evidence type="ECO:0000313" key="4">
    <source>
        <dbReference type="Proteomes" id="UP001206128"/>
    </source>
</evidence>
<sequence length="239" mass="24156">MSDRVVIVGGTSGIGLATARRLIDDGHQVVVTGRDQGRLHDALATLGEGATGEVVDARDAEASREMFARLGSIDHLVVAATGSRGMGALRDLDLAEVRAAVEDKLLAHLTTAQAALGALRADGSITFVTAITAEAAMPGTAGIGAVNGAVATAVPTLAVELAPMRVNAVSPGVVDTPWWDFLDAEARQASFSAMAATTPVGRVGRPEDVAGAIAFLVGNSFVTGVVLPVDGGVRLRAAG</sequence>
<accession>A0AAE3GIS7</accession>
<name>A0AAE3GIS7_9PSEU</name>
<dbReference type="PANTHER" id="PTHR43477:SF1">
    <property type="entry name" value="DIHYDROANTICAPSIN 7-DEHYDROGENASE"/>
    <property type="match status" value="1"/>
</dbReference>
<dbReference type="InterPro" id="IPR051122">
    <property type="entry name" value="SDR_DHRS6-like"/>
</dbReference>
<dbReference type="GO" id="GO:0016491">
    <property type="term" value="F:oxidoreductase activity"/>
    <property type="evidence" value="ECO:0007669"/>
    <property type="project" value="UniProtKB-KW"/>
</dbReference>
<dbReference type="PRINTS" id="PR00081">
    <property type="entry name" value="GDHRDH"/>
</dbReference>
<dbReference type="EMBL" id="JAMTCK010000013">
    <property type="protein sequence ID" value="MCP2168393.1"/>
    <property type="molecule type" value="Genomic_DNA"/>
</dbReference>
<evidence type="ECO:0000256" key="1">
    <source>
        <dbReference type="ARBA" id="ARBA00006484"/>
    </source>
</evidence>
<gene>
    <name evidence="3" type="ORF">LX83_005271</name>
</gene>
<comment type="similarity">
    <text evidence="1">Belongs to the short-chain dehydrogenases/reductases (SDR) family.</text>
</comment>
<dbReference type="InterPro" id="IPR036291">
    <property type="entry name" value="NAD(P)-bd_dom_sf"/>
</dbReference>
<keyword evidence="4" id="KW-1185">Reference proteome</keyword>
<dbReference type="RefSeq" id="WP_253776183.1">
    <property type="nucleotide sequence ID" value="NZ_JAMTCK010000013.1"/>
</dbReference>
<protein>
    <submittedName>
        <fullName evidence="3">NAD(P)-dependent dehydrogenase, short-chain alcohol dehydrogenase family</fullName>
    </submittedName>
</protein>
<dbReference type="PANTHER" id="PTHR43477">
    <property type="entry name" value="DIHYDROANTICAPSIN 7-DEHYDROGENASE"/>
    <property type="match status" value="1"/>
</dbReference>
<dbReference type="InterPro" id="IPR002347">
    <property type="entry name" value="SDR_fam"/>
</dbReference>
<dbReference type="Gene3D" id="3.40.50.720">
    <property type="entry name" value="NAD(P)-binding Rossmann-like Domain"/>
    <property type="match status" value="1"/>
</dbReference>
<keyword evidence="2" id="KW-0560">Oxidoreductase</keyword>
<proteinExistence type="inferred from homology"/>